<feature type="transmembrane region" description="Helical" evidence="1">
    <location>
        <begin position="21"/>
        <end position="46"/>
    </location>
</feature>
<dbReference type="RefSeq" id="WP_253020327.1">
    <property type="nucleotide sequence ID" value="NZ_JAJAGH010000012.1"/>
</dbReference>
<dbReference type="AlphaFoldDB" id="A0A9J6QX76"/>
<keyword evidence="1" id="KW-0812">Transmembrane</keyword>
<protein>
    <submittedName>
        <fullName evidence="2">Prepilin-type N-terminal cleavage/methylation domain-containing protein</fullName>
    </submittedName>
</protein>
<evidence type="ECO:0000256" key="1">
    <source>
        <dbReference type="SAM" id="Phobius"/>
    </source>
</evidence>
<gene>
    <name evidence="2" type="ORF">OBO34_17180</name>
</gene>
<evidence type="ECO:0000313" key="2">
    <source>
        <dbReference type="EMBL" id="MCU7380074.1"/>
    </source>
</evidence>
<dbReference type="Proteomes" id="UP001065549">
    <property type="component" value="Unassembled WGS sequence"/>
</dbReference>
<keyword evidence="3" id="KW-1185">Reference proteome</keyword>
<dbReference type="EMBL" id="JAOSHN010000008">
    <property type="protein sequence ID" value="MCU7380074.1"/>
    <property type="molecule type" value="Genomic_DNA"/>
</dbReference>
<dbReference type="InterPro" id="IPR045584">
    <property type="entry name" value="Pilin-like"/>
</dbReference>
<keyword evidence="1" id="KW-1133">Transmembrane helix</keyword>
<keyword evidence="1" id="KW-0472">Membrane</keyword>
<proteinExistence type="predicted"/>
<dbReference type="Gene3D" id="3.30.700.10">
    <property type="entry name" value="Glycoprotein, Type 4 Pilin"/>
    <property type="match status" value="1"/>
</dbReference>
<dbReference type="NCBIfam" id="TIGR02532">
    <property type="entry name" value="IV_pilin_GFxxxE"/>
    <property type="match status" value="1"/>
</dbReference>
<dbReference type="PROSITE" id="PS00409">
    <property type="entry name" value="PROKAR_NTER_METHYL"/>
    <property type="match status" value="1"/>
</dbReference>
<sequence length="144" mass="15623">MFELVNKKRNDLKKNKKGFTLVEVIVVLVILAILAAILIPTMIGWINKANKKTAIVEARSVELAAQTIVSENSNTLSGGAITSEEAAGKEIMALSEVEGTLATNIVTDAKGKVKSFTYIDSTNKYKVTYNGDEKGDKKFVITDN</sequence>
<organism evidence="2 3">
    <name type="scientific">Hominibacterium faecale</name>
    <dbReference type="NCBI Taxonomy" id="2839743"/>
    <lineage>
        <taxon>Bacteria</taxon>
        <taxon>Bacillati</taxon>
        <taxon>Bacillota</taxon>
        <taxon>Clostridia</taxon>
        <taxon>Peptostreptococcales</taxon>
        <taxon>Anaerovoracaceae</taxon>
        <taxon>Hominibacterium</taxon>
    </lineage>
</organism>
<evidence type="ECO:0000313" key="3">
    <source>
        <dbReference type="Proteomes" id="UP001065549"/>
    </source>
</evidence>
<reference evidence="2" key="1">
    <citation type="submission" date="2022-09" db="EMBL/GenBank/DDBJ databases">
        <title>Culturomic study of gut microbiota in children with autism spectrum disorder.</title>
        <authorList>
            <person name="Efimov B.A."/>
            <person name="Chaplin A.V."/>
            <person name="Sokolova S.R."/>
            <person name="Pikina A.P."/>
            <person name="Korzhanova M."/>
            <person name="Belova V."/>
            <person name="Korostin D."/>
        </authorList>
    </citation>
    <scope>NUCLEOTIDE SEQUENCE</scope>
    <source>
        <strain evidence="2">ASD5510</strain>
    </source>
</reference>
<dbReference type="InterPro" id="IPR012902">
    <property type="entry name" value="N_methyl_site"/>
</dbReference>
<comment type="caution">
    <text evidence="2">The sequence shown here is derived from an EMBL/GenBank/DDBJ whole genome shotgun (WGS) entry which is preliminary data.</text>
</comment>
<name>A0A9J6QX76_9FIRM</name>
<dbReference type="SUPFAM" id="SSF54523">
    <property type="entry name" value="Pili subunits"/>
    <property type="match status" value="1"/>
</dbReference>
<dbReference type="Pfam" id="PF07963">
    <property type="entry name" value="N_methyl"/>
    <property type="match status" value="1"/>
</dbReference>
<accession>A0A9J6QX76</accession>